<dbReference type="InterPro" id="IPR035068">
    <property type="entry name" value="TldD/PmbA_N"/>
</dbReference>
<organism evidence="6 7">
    <name type="scientific">Haematobacter genomosp. 1</name>
    <dbReference type="NCBI Taxonomy" id="366618"/>
    <lineage>
        <taxon>Bacteria</taxon>
        <taxon>Pseudomonadati</taxon>
        <taxon>Pseudomonadota</taxon>
        <taxon>Alphaproteobacteria</taxon>
        <taxon>Rhodobacterales</taxon>
        <taxon>Paracoccaceae</taxon>
        <taxon>Haematobacter</taxon>
    </lineage>
</organism>
<evidence type="ECO:0000256" key="2">
    <source>
        <dbReference type="SAM" id="MobiDB-lite"/>
    </source>
</evidence>
<feature type="domain" description="Metalloprotease TldD/E N-terminal" evidence="3">
    <location>
        <begin position="23"/>
        <end position="87"/>
    </location>
</feature>
<dbReference type="OrthoDB" id="9803618at2"/>
<dbReference type="Pfam" id="PF01523">
    <property type="entry name" value="PmbA_TldD_1st"/>
    <property type="match status" value="1"/>
</dbReference>
<dbReference type="PANTHER" id="PTHR43421:SF1">
    <property type="entry name" value="METALLOPROTEASE PMBA"/>
    <property type="match status" value="1"/>
</dbReference>
<evidence type="ECO:0000256" key="1">
    <source>
        <dbReference type="ARBA" id="ARBA00005836"/>
    </source>
</evidence>
<name>A0A212A9P7_9RHOB</name>
<dbReference type="InterPro" id="IPR045570">
    <property type="entry name" value="Metalloprtase-TldD/E_cen_dom"/>
</dbReference>
<feature type="domain" description="Metalloprotease TldD/E central" evidence="5">
    <location>
        <begin position="120"/>
        <end position="220"/>
    </location>
</feature>
<feature type="region of interest" description="Disordered" evidence="2">
    <location>
        <begin position="116"/>
        <end position="150"/>
    </location>
</feature>
<proteinExistence type="inferred from homology"/>
<reference evidence="6 7" key="1">
    <citation type="submission" date="2016-12" db="EMBL/GenBank/DDBJ databases">
        <title>Comparison of Traditional DNA-DNA Hybridization with In Silico Genomic Analysis.</title>
        <authorList>
            <person name="Nicholson A.C."/>
            <person name="Humrighouse B.W."/>
            <person name="Graziano J."/>
            <person name="Lasker B."/>
            <person name="Whitney A.M."/>
            <person name="Mcquiston J.R."/>
        </authorList>
    </citation>
    <scope>NUCLEOTIDE SEQUENCE [LARGE SCALE GENOMIC DNA]</scope>
    <source>
        <strain evidence="6 7">H2240</strain>
    </source>
</reference>
<protein>
    <submittedName>
        <fullName evidence="6">Modulator protein</fullName>
    </submittedName>
</protein>
<evidence type="ECO:0000259" key="4">
    <source>
        <dbReference type="Pfam" id="PF19289"/>
    </source>
</evidence>
<dbReference type="InterPro" id="IPR047657">
    <property type="entry name" value="PmbA"/>
</dbReference>
<accession>A0A212A9P7</accession>
<evidence type="ECO:0000313" key="6">
    <source>
        <dbReference type="EMBL" id="OWJ76824.1"/>
    </source>
</evidence>
<dbReference type="AlphaFoldDB" id="A0A212A9P7"/>
<dbReference type="SUPFAM" id="SSF111283">
    <property type="entry name" value="Putative modulator of DNA gyrase, PmbA/TldD"/>
    <property type="match status" value="1"/>
</dbReference>
<evidence type="ECO:0000313" key="7">
    <source>
        <dbReference type="Proteomes" id="UP000196878"/>
    </source>
</evidence>
<dbReference type="RefSeq" id="WP_088215900.1">
    <property type="nucleotide sequence ID" value="NZ_NIPW01000025.1"/>
</dbReference>
<comment type="similarity">
    <text evidence="1">Belongs to the peptidase U62 family.</text>
</comment>
<dbReference type="EMBL" id="NIPW01000025">
    <property type="protein sequence ID" value="OWJ76824.1"/>
    <property type="molecule type" value="Genomic_DNA"/>
</dbReference>
<comment type="caution">
    <text evidence="6">The sequence shown here is derived from an EMBL/GenBank/DDBJ whole genome shotgun (WGS) entry which is preliminary data.</text>
</comment>
<evidence type="ECO:0000259" key="3">
    <source>
        <dbReference type="Pfam" id="PF01523"/>
    </source>
</evidence>
<dbReference type="GO" id="GO:0005829">
    <property type="term" value="C:cytosol"/>
    <property type="evidence" value="ECO:0007669"/>
    <property type="project" value="TreeGrafter"/>
</dbReference>
<evidence type="ECO:0000259" key="5">
    <source>
        <dbReference type="Pfam" id="PF19290"/>
    </source>
</evidence>
<dbReference type="Proteomes" id="UP000196878">
    <property type="component" value="Unassembled WGS sequence"/>
</dbReference>
<dbReference type="Gene3D" id="3.30.2290.10">
    <property type="entry name" value="PmbA/TldD superfamily"/>
    <property type="match status" value="1"/>
</dbReference>
<dbReference type="InterPro" id="IPR036059">
    <property type="entry name" value="TldD/PmbA_sf"/>
</dbReference>
<keyword evidence="7" id="KW-1185">Reference proteome</keyword>
<feature type="domain" description="Metalloprotease TldD/E C-terminal" evidence="4">
    <location>
        <begin position="229"/>
        <end position="445"/>
    </location>
</feature>
<dbReference type="Pfam" id="PF19289">
    <property type="entry name" value="PmbA_TldD_3rd"/>
    <property type="match status" value="1"/>
</dbReference>
<dbReference type="PANTHER" id="PTHR43421">
    <property type="entry name" value="METALLOPROTEASE PMBA"/>
    <property type="match status" value="1"/>
</dbReference>
<sequence length="446" mass="46772">MADLEKLTVAVLDAARRAGAEAADALAVDGSSVEVDVRHGRLEQASRSDGVEIGLRVLIGKRQACVSASDVSARTLDEIAERAVAMARAAPEDRWVGLAEPGQLARDWDTAALELSAEEEPPTPADLESRAREAEAAALSHTGIEQAESSATAGVRRIHLATSNGFSGGYVRSWHSLSCLAITGTGTGMERDYYADSRVRLADMDSAETVGRIAAERTLGRAGARKPATGMFPVLFDERISSSLIGHLLEAVNGSAIARGSSWLRNALGEVVLPEAMSLTEDPLRPGVFGSRPFDAEGLPARSRQIVRDGVLTGWTLDLATGRQLGMESTGNAVRGTSAPPSPGVTNVTLSQGQATRDELLAAMGTGLLVTSFIGATINPNTGDYSRGASGFWVEGGQIAYPVNECTIAGNLRDMLARIVPANDARTHLSRVVPSLFVGEMTVAGS</sequence>
<dbReference type="GO" id="GO:0008237">
    <property type="term" value="F:metallopeptidase activity"/>
    <property type="evidence" value="ECO:0007669"/>
    <property type="project" value="InterPro"/>
</dbReference>
<dbReference type="InterPro" id="IPR045569">
    <property type="entry name" value="Metalloprtase-TldD/E_C"/>
</dbReference>
<dbReference type="InterPro" id="IPR002510">
    <property type="entry name" value="Metalloprtase-TldD/E_N"/>
</dbReference>
<dbReference type="Pfam" id="PF19290">
    <property type="entry name" value="PmbA_TldD_2nd"/>
    <property type="match status" value="1"/>
</dbReference>
<dbReference type="GO" id="GO:0006508">
    <property type="term" value="P:proteolysis"/>
    <property type="evidence" value="ECO:0007669"/>
    <property type="project" value="InterPro"/>
</dbReference>
<gene>
    <name evidence="6" type="ORF">CDV49_13220</name>
</gene>